<dbReference type="InterPro" id="IPR053924">
    <property type="entry name" value="RecX_HTH_2nd"/>
</dbReference>
<evidence type="ECO:0000256" key="5">
    <source>
        <dbReference type="HAMAP-Rule" id="MF_01114"/>
    </source>
</evidence>
<comment type="caution">
    <text evidence="8">The sequence shown here is derived from an EMBL/GenBank/DDBJ whole genome shotgun (WGS) entry which is preliminary data.</text>
</comment>
<evidence type="ECO:0000256" key="4">
    <source>
        <dbReference type="ARBA" id="ARBA00022490"/>
    </source>
</evidence>
<dbReference type="EMBL" id="JAKNCJ010000001">
    <property type="protein sequence ID" value="MCL6422073.1"/>
    <property type="molecule type" value="Genomic_DNA"/>
</dbReference>
<feature type="domain" description="RecX second three-helical" evidence="6">
    <location>
        <begin position="84"/>
        <end position="124"/>
    </location>
</feature>
<dbReference type="Gene3D" id="1.10.10.10">
    <property type="entry name" value="Winged helix-like DNA-binding domain superfamily/Winged helix DNA-binding domain"/>
    <property type="match status" value="2"/>
</dbReference>
<dbReference type="InterPro" id="IPR053926">
    <property type="entry name" value="RecX_HTH_1st"/>
</dbReference>
<reference evidence="8" key="1">
    <citation type="submission" date="2022-02" db="EMBL/GenBank/DDBJ databases">
        <authorList>
            <person name="Lee M."/>
            <person name="Kim S.-J."/>
            <person name="Jung M.-Y."/>
        </authorList>
    </citation>
    <scope>NUCLEOTIDE SEQUENCE</scope>
    <source>
        <strain evidence="8">JHP9</strain>
    </source>
</reference>
<dbReference type="RefSeq" id="WP_249736232.1">
    <property type="nucleotide sequence ID" value="NZ_JAKNCJ010000001.1"/>
</dbReference>
<dbReference type="InterPro" id="IPR003783">
    <property type="entry name" value="Regulatory_RecX"/>
</dbReference>
<dbReference type="PANTHER" id="PTHR33602">
    <property type="entry name" value="REGULATORY PROTEIN RECX FAMILY PROTEIN"/>
    <property type="match status" value="1"/>
</dbReference>
<dbReference type="Pfam" id="PF02631">
    <property type="entry name" value="RecX_HTH2"/>
    <property type="match status" value="1"/>
</dbReference>
<gene>
    <name evidence="5" type="primary">recX</name>
    <name evidence="8" type="ORF">Bequi_01490</name>
</gene>
<evidence type="ECO:0000259" key="7">
    <source>
        <dbReference type="Pfam" id="PF21982"/>
    </source>
</evidence>
<keyword evidence="9" id="KW-1185">Reference proteome</keyword>
<evidence type="ECO:0000256" key="2">
    <source>
        <dbReference type="ARBA" id="ARBA00009695"/>
    </source>
</evidence>
<dbReference type="InterPro" id="IPR036388">
    <property type="entry name" value="WH-like_DNA-bd_sf"/>
</dbReference>
<evidence type="ECO:0000313" key="8">
    <source>
        <dbReference type="EMBL" id="MCL6422073.1"/>
    </source>
</evidence>
<evidence type="ECO:0000259" key="6">
    <source>
        <dbReference type="Pfam" id="PF02631"/>
    </source>
</evidence>
<sequence length="194" mass="22006">MHEAVREDLEQRMERILAAPARTISAQEVARDRAVVSECRYLMRLLSTRRRSEGEMRERLREREVPAEVAHEVMARIGRAGLIDDAAFAAEWVAQRQSLRGLSHEALRLELRTRGVDAETIAAAIGEHGSDEEELCRELARERLRREGAALEHADGPARIRISRRTEGFLRRRGHDGGLVRRVVASEMRAATGR</sequence>
<proteinExistence type="inferred from homology"/>
<dbReference type="Pfam" id="PF21982">
    <property type="entry name" value="RecX_HTH1"/>
    <property type="match status" value="1"/>
</dbReference>
<name>A0ABT0QXZ7_9MICO</name>
<keyword evidence="4 5" id="KW-0963">Cytoplasm</keyword>
<comment type="function">
    <text evidence="5">Modulates RecA activity.</text>
</comment>
<feature type="domain" description="RecX first three-helical" evidence="7">
    <location>
        <begin position="43"/>
        <end position="76"/>
    </location>
</feature>
<dbReference type="PANTHER" id="PTHR33602:SF1">
    <property type="entry name" value="REGULATORY PROTEIN RECX FAMILY PROTEIN"/>
    <property type="match status" value="1"/>
</dbReference>
<evidence type="ECO:0000313" key="9">
    <source>
        <dbReference type="Proteomes" id="UP001203761"/>
    </source>
</evidence>
<evidence type="ECO:0000256" key="3">
    <source>
        <dbReference type="ARBA" id="ARBA00018111"/>
    </source>
</evidence>
<protein>
    <recommendedName>
        <fullName evidence="3 5">Regulatory protein RecX</fullName>
    </recommendedName>
</protein>
<dbReference type="Proteomes" id="UP001203761">
    <property type="component" value="Unassembled WGS sequence"/>
</dbReference>
<accession>A0ABT0QXZ7</accession>
<evidence type="ECO:0000256" key="1">
    <source>
        <dbReference type="ARBA" id="ARBA00004496"/>
    </source>
</evidence>
<comment type="subcellular location">
    <subcellularLocation>
        <location evidence="1 5">Cytoplasm</location>
    </subcellularLocation>
</comment>
<dbReference type="HAMAP" id="MF_01114">
    <property type="entry name" value="RecX"/>
    <property type="match status" value="1"/>
</dbReference>
<organism evidence="8 9">
    <name type="scientific">Brachybacterium equifaecis</name>
    <dbReference type="NCBI Taxonomy" id="2910770"/>
    <lineage>
        <taxon>Bacteria</taxon>
        <taxon>Bacillati</taxon>
        <taxon>Actinomycetota</taxon>
        <taxon>Actinomycetes</taxon>
        <taxon>Micrococcales</taxon>
        <taxon>Dermabacteraceae</taxon>
        <taxon>Brachybacterium</taxon>
    </lineage>
</organism>
<comment type="similarity">
    <text evidence="2 5">Belongs to the RecX family.</text>
</comment>